<evidence type="ECO:0000259" key="8">
    <source>
        <dbReference type="PROSITE" id="PS51387"/>
    </source>
</evidence>
<gene>
    <name evidence="9" type="ORF">TASIC1_0009036500</name>
</gene>
<comment type="cofactor">
    <cofactor evidence="1">
        <name>FAD</name>
        <dbReference type="ChEBI" id="CHEBI:57692"/>
    </cofactor>
</comment>
<proteinExistence type="inferred from homology"/>
<dbReference type="InterPro" id="IPR036318">
    <property type="entry name" value="FAD-bd_PCMH-like_sf"/>
</dbReference>
<reference evidence="9 10" key="1">
    <citation type="submission" date="2020-07" db="EMBL/GenBank/DDBJ databases">
        <title>Trichoderma asperellum IC-1 whole genome shotgun sequence.</title>
        <authorList>
            <person name="Kanamasa S."/>
            <person name="Takahashi H."/>
        </authorList>
    </citation>
    <scope>NUCLEOTIDE SEQUENCE [LARGE SCALE GENOMIC DNA]</scope>
    <source>
        <strain evidence="9 10">IC-1</strain>
    </source>
</reference>
<keyword evidence="4" id="KW-0274">FAD</keyword>
<dbReference type="Proteomes" id="UP000517252">
    <property type="component" value="Unassembled WGS sequence"/>
</dbReference>
<dbReference type="FunFam" id="3.30.70.2740:FF:000001">
    <property type="entry name" value="D-lactate dehydrogenase mitochondrial"/>
    <property type="match status" value="1"/>
</dbReference>
<name>A0A6V8R4U0_TRIAP</name>
<dbReference type="InterPro" id="IPR004113">
    <property type="entry name" value="FAD-bd_oxidored_4_C"/>
</dbReference>
<dbReference type="AlphaFoldDB" id="A0A6V8R4U0"/>
<comment type="caution">
    <text evidence="9">The sequence shown here is derived from an EMBL/GenBank/DDBJ whole genome shotgun (WGS) entry which is preliminary data.</text>
</comment>
<comment type="catalytic activity">
    <reaction evidence="7">
        <text>(R)-lactate + 2 Fe(III)-[cytochrome c] = 2 Fe(II)-[cytochrome c] + pyruvate + 2 H(+)</text>
        <dbReference type="Rhea" id="RHEA:13521"/>
        <dbReference type="Rhea" id="RHEA-COMP:10350"/>
        <dbReference type="Rhea" id="RHEA-COMP:14399"/>
        <dbReference type="ChEBI" id="CHEBI:15361"/>
        <dbReference type="ChEBI" id="CHEBI:15378"/>
        <dbReference type="ChEBI" id="CHEBI:16004"/>
        <dbReference type="ChEBI" id="CHEBI:29033"/>
        <dbReference type="ChEBI" id="CHEBI:29034"/>
        <dbReference type="EC" id="1.1.2.4"/>
    </reaction>
</comment>
<dbReference type="OrthoDB" id="7786253at2759"/>
<dbReference type="InterPro" id="IPR016169">
    <property type="entry name" value="FAD-bd_PCMH_sub2"/>
</dbReference>
<evidence type="ECO:0000256" key="6">
    <source>
        <dbReference type="ARBA" id="ARBA00038897"/>
    </source>
</evidence>
<sequence>MDVVVQAGVNWMKLNAELKDSGLFLPPDPGPMAYIGGMIATNCSGTNAMRYGAMKDYVVNLTVVLADGTVIKTRQRPRKTSAGYNLNSLFTGSEGTLGIVTEATLKLAILPRSFSVATVAFKSIHAAAAAASSLVRAGLPLAALELMDEVGMEMINRGGGTEGKMWEEFPTLFIKYVETPLLKVTKHAKNINTERMSTESSVKESIQEARVICRRHNASSFEGVNTKKEMDALWSARREAALVANAMKPEGTVMLATDVAVPISRMADLIEGSKDKANRHGFVNSVIGHVGDGNFHQAIFHNPNVASDVEKIKDCVDSMVYKAIEMEGTVTGEHGIGIGKKNGLIKELGLPTVGVMKALKDALDPHWLLNPGKVFDE</sequence>
<evidence type="ECO:0000256" key="5">
    <source>
        <dbReference type="ARBA" id="ARBA00023002"/>
    </source>
</evidence>
<dbReference type="FunFam" id="1.10.45.10:FF:000001">
    <property type="entry name" value="D-lactate dehydrogenase mitochondrial"/>
    <property type="match status" value="1"/>
</dbReference>
<keyword evidence="3" id="KW-0285">Flavoprotein</keyword>
<organism evidence="9 10">
    <name type="scientific">Trichoderma asperellum</name>
    <name type="common">Filamentous fungus</name>
    <dbReference type="NCBI Taxonomy" id="101201"/>
    <lineage>
        <taxon>Eukaryota</taxon>
        <taxon>Fungi</taxon>
        <taxon>Dikarya</taxon>
        <taxon>Ascomycota</taxon>
        <taxon>Pezizomycotina</taxon>
        <taxon>Sordariomycetes</taxon>
        <taxon>Hypocreomycetidae</taxon>
        <taxon>Hypocreales</taxon>
        <taxon>Hypocreaceae</taxon>
        <taxon>Trichoderma</taxon>
    </lineage>
</organism>
<evidence type="ECO:0000313" key="9">
    <source>
        <dbReference type="EMBL" id="GFP58028.1"/>
    </source>
</evidence>
<accession>A0A6V8R4U0</accession>
<protein>
    <recommendedName>
        <fullName evidence="6">D-lactate dehydrogenase (cytochrome)</fullName>
        <ecNumber evidence="6">1.1.2.4</ecNumber>
    </recommendedName>
</protein>
<evidence type="ECO:0000256" key="7">
    <source>
        <dbReference type="ARBA" id="ARBA00051436"/>
    </source>
</evidence>
<dbReference type="GO" id="GO:0008720">
    <property type="term" value="F:D-lactate dehydrogenase (NAD+) activity"/>
    <property type="evidence" value="ECO:0007669"/>
    <property type="project" value="TreeGrafter"/>
</dbReference>
<dbReference type="GO" id="GO:0005739">
    <property type="term" value="C:mitochondrion"/>
    <property type="evidence" value="ECO:0007669"/>
    <property type="project" value="TreeGrafter"/>
</dbReference>
<evidence type="ECO:0000256" key="4">
    <source>
        <dbReference type="ARBA" id="ARBA00022827"/>
    </source>
</evidence>
<dbReference type="SUPFAM" id="SSF55103">
    <property type="entry name" value="FAD-linked oxidases, C-terminal domain"/>
    <property type="match status" value="1"/>
</dbReference>
<dbReference type="Pfam" id="PF02913">
    <property type="entry name" value="FAD-oxidase_C"/>
    <property type="match status" value="1"/>
</dbReference>
<dbReference type="Pfam" id="PF01565">
    <property type="entry name" value="FAD_binding_4"/>
    <property type="match status" value="1"/>
</dbReference>
<evidence type="ECO:0000313" key="10">
    <source>
        <dbReference type="Proteomes" id="UP000517252"/>
    </source>
</evidence>
<evidence type="ECO:0000256" key="3">
    <source>
        <dbReference type="ARBA" id="ARBA00022630"/>
    </source>
</evidence>
<dbReference type="GO" id="GO:1903457">
    <property type="term" value="P:lactate catabolic process"/>
    <property type="evidence" value="ECO:0007669"/>
    <property type="project" value="TreeGrafter"/>
</dbReference>
<dbReference type="Gene3D" id="3.30.70.2740">
    <property type="match status" value="1"/>
</dbReference>
<dbReference type="SUPFAM" id="SSF56176">
    <property type="entry name" value="FAD-binding/transporter-associated domain-like"/>
    <property type="match status" value="1"/>
</dbReference>
<comment type="similarity">
    <text evidence="2">Belongs to the FAD-binding oxidoreductase/transferase type 4 family.</text>
</comment>
<dbReference type="InterPro" id="IPR016171">
    <property type="entry name" value="Vanillyl_alc_oxidase_C-sub2"/>
</dbReference>
<dbReference type="GO" id="GO:0004458">
    <property type="term" value="F:D-lactate dehydrogenase (cytochrome) activity"/>
    <property type="evidence" value="ECO:0007669"/>
    <property type="project" value="UniProtKB-EC"/>
</dbReference>
<dbReference type="PROSITE" id="PS51387">
    <property type="entry name" value="FAD_PCMH"/>
    <property type="match status" value="1"/>
</dbReference>
<feature type="domain" description="FAD-binding PCMH-type" evidence="8">
    <location>
        <begin position="1"/>
        <end position="110"/>
    </location>
</feature>
<dbReference type="InterPro" id="IPR016166">
    <property type="entry name" value="FAD-bd_PCMH"/>
</dbReference>
<evidence type="ECO:0000256" key="1">
    <source>
        <dbReference type="ARBA" id="ARBA00001974"/>
    </source>
</evidence>
<dbReference type="PANTHER" id="PTHR11748:SF83">
    <property type="entry name" value="DEHYDROGENASE (CYTOCHROME), PUTATIVE (AFU_ORTHOLOGUE AFUA_1G17520)-RELATED"/>
    <property type="match status" value="1"/>
</dbReference>
<dbReference type="Gene3D" id="3.30.465.10">
    <property type="match status" value="1"/>
</dbReference>
<dbReference type="FunFam" id="3.30.465.10:FF:000016">
    <property type="entry name" value="probable D-lactate dehydrogenase, mitochondrial"/>
    <property type="match status" value="1"/>
</dbReference>
<dbReference type="PANTHER" id="PTHR11748">
    <property type="entry name" value="D-LACTATE DEHYDROGENASE"/>
    <property type="match status" value="1"/>
</dbReference>
<dbReference type="GO" id="GO:0071949">
    <property type="term" value="F:FAD binding"/>
    <property type="evidence" value="ECO:0007669"/>
    <property type="project" value="InterPro"/>
</dbReference>
<keyword evidence="5" id="KW-0560">Oxidoreductase</keyword>
<dbReference type="EMBL" id="BLZH01000009">
    <property type="protein sequence ID" value="GFP58028.1"/>
    <property type="molecule type" value="Genomic_DNA"/>
</dbReference>
<dbReference type="EC" id="1.1.2.4" evidence="6"/>
<dbReference type="Gene3D" id="1.10.45.10">
    <property type="entry name" value="Vanillyl-alcohol Oxidase, Chain A, domain 4"/>
    <property type="match status" value="1"/>
</dbReference>
<evidence type="ECO:0000256" key="2">
    <source>
        <dbReference type="ARBA" id="ARBA00008000"/>
    </source>
</evidence>
<dbReference type="InterPro" id="IPR006094">
    <property type="entry name" value="Oxid_FAD_bind_N"/>
</dbReference>
<dbReference type="InterPro" id="IPR016164">
    <property type="entry name" value="FAD-linked_Oxase-like_C"/>
</dbReference>